<protein>
    <submittedName>
        <fullName evidence="1">Uncharacterized protein</fullName>
    </submittedName>
</protein>
<proteinExistence type="predicted"/>
<accession>A0A9D3U8F7</accession>
<comment type="caution">
    <text evidence="1">The sequence shown here is derived from an EMBL/GenBank/DDBJ whole genome shotgun (WGS) entry which is preliminary data.</text>
</comment>
<gene>
    <name evidence="1" type="ORF">J1N35_043929</name>
</gene>
<dbReference type="EMBL" id="JAIQCV010000013">
    <property type="protein sequence ID" value="KAH1031755.1"/>
    <property type="molecule type" value="Genomic_DNA"/>
</dbReference>
<sequence length="99" mass="10659">MITLEENNRKMRETISKLSYSSPTPQVLPVNRGGNSFSEATLLYMNNNNGDNTPINILSSRNTNITNPSITISRATFTIFGASTGVVGASTIVAFKTTS</sequence>
<dbReference type="Proteomes" id="UP000828251">
    <property type="component" value="Unassembled WGS sequence"/>
</dbReference>
<reference evidence="1 2" key="1">
    <citation type="journal article" date="2021" name="Plant Biotechnol. J.">
        <title>Multi-omics assisted identification of the key and species-specific regulatory components of drought-tolerant mechanisms in Gossypium stocksii.</title>
        <authorList>
            <person name="Yu D."/>
            <person name="Ke L."/>
            <person name="Zhang D."/>
            <person name="Wu Y."/>
            <person name="Sun Y."/>
            <person name="Mei J."/>
            <person name="Sun J."/>
            <person name="Sun Y."/>
        </authorList>
    </citation>
    <scope>NUCLEOTIDE SEQUENCE [LARGE SCALE GENOMIC DNA]</scope>
    <source>
        <strain evidence="2">cv. E1</strain>
        <tissue evidence="1">Leaf</tissue>
    </source>
</reference>
<organism evidence="1 2">
    <name type="scientific">Gossypium stocksii</name>
    <dbReference type="NCBI Taxonomy" id="47602"/>
    <lineage>
        <taxon>Eukaryota</taxon>
        <taxon>Viridiplantae</taxon>
        <taxon>Streptophyta</taxon>
        <taxon>Embryophyta</taxon>
        <taxon>Tracheophyta</taxon>
        <taxon>Spermatophyta</taxon>
        <taxon>Magnoliopsida</taxon>
        <taxon>eudicotyledons</taxon>
        <taxon>Gunneridae</taxon>
        <taxon>Pentapetalae</taxon>
        <taxon>rosids</taxon>
        <taxon>malvids</taxon>
        <taxon>Malvales</taxon>
        <taxon>Malvaceae</taxon>
        <taxon>Malvoideae</taxon>
        <taxon>Gossypium</taxon>
    </lineage>
</organism>
<evidence type="ECO:0000313" key="2">
    <source>
        <dbReference type="Proteomes" id="UP000828251"/>
    </source>
</evidence>
<keyword evidence="2" id="KW-1185">Reference proteome</keyword>
<name>A0A9D3U8F7_9ROSI</name>
<evidence type="ECO:0000313" key="1">
    <source>
        <dbReference type="EMBL" id="KAH1031755.1"/>
    </source>
</evidence>
<dbReference type="OrthoDB" id="992169at2759"/>
<dbReference type="AlphaFoldDB" id="A0A9D3U8F7"/>